<dbReference type="Gene3D" id="3.40.50.620">
    <property type="entry name" value="HUPs"/>
    <property type="match status" value="1"/>
</dbReference>
<organism evidence="2 3">
    <name type="scientific">Vibrio ishigakensis</name>
    <dbReference type="NCBI Taxonomy" id="1481914"/>
    <lineage>
        <taxon>Bacteria</taxon>
        <taxon>Pseudomonadati</taxon>
        <taxon>Pseudomonadota</taxon>
        <taxon>Gammaproteobacteria</taxon>
        <taxon>Vibrionales</taxon>
        <taxon>Vibrionaceae</taxon>
        <taxon>Vibrio</taxon>
    </lineage>
</organism>
<dbReference type="InterPro" id="IPR002761">
    <property type="entry name" value="Diphthami_syn_dom"/>
</dbReference>
<dbReference type="CDD" id="cd01994">
    <property type="entry name" value="AANH_PF0828-like"/>
    <property type="match status" value="1"/>
</dbReference>
<dbReference type="Proteomes" id="UP000031670">
    <property type="component" value="Unassembled WGS sequence"/>
</dbReference>
<dbReference type="InterPro" id="IPR030662">
    <property type="entry name" value="DPH6/MJ0570"/>
</dbReference>
<gene>
    <name evidence="2" type="ORF">JCM19232_321</name>
</gene>
<dbReference type="EMBL" id="BBSA01000001">
    <property type="protein sequence ID" value="GAM59988.1"/>
    <property type="molecule type" value="Genomic_DNA"/>
</dbReference>
<dbReference type="NCBIfam" id="TIGR00290">
    <property type="entry name" value="MJ0570_dom"/>
    <property type="match status" value="1"/>
</dbReference>
<reference evidence="2 3" key="1">
    <citation type="submission" date="2015-01" db="EMBL/GenBank/DDBJ databases">
        <title>Vibrio sp. C5 JCM 19232 whole genome shotgun sequence.</title>
        <authorList>
            <person name="Sawabe T."/>
            <person name="Meirelles P."/>
            <person name="Feng G."/>
            <person name="Sayaka M."/>
            <person name="Hattori M."/>
            <person name="Ohkuma M."/>
        </authorList>
    </citation>
    <scope>NUCLEOTIDE SEQUENCE [LARGE SCALE GENOMIC DNA]</scope>
    <source>
        <strain evidence="2 3">JCM19232</strain>
    </source>
</reference>
<sequence>MIKAIFTWSGGKDSALALYKIQQRDDIEVVALLTTLNKEYKRISMHGVREELLDKQAESLGIPLIKMWVEQDSYDEYEQKMKELLLEQKSLGVTKVIYGDIFLEDLREYRDNNLAKVGLEGVYPLWKLNTKEVINKFLSLGFKTTTCCINDQYLGEAHSGALIDKEWIESLPEQVDPCGENGEFHTFCFDGPNFSEPLKLELGEKLYKPLDEKFIDKSQQPHAKGFWFTDLILVEPKLLNGSSRLN</sequence>
<accession>A0A0B8P9Y9</accession>
<feature type="domain" description="Diphthamide synthase" evidence="1">
    <location>
        <begin position="3"/>
        <end position="205"/>
    </location>
</feature>
<dbReference type="AlphaFoldDB" id="A0A0B8P9Y9"/>
<comment type="caution">
    <text evidence="2">The sequence shown here is derived from an EMBL/GenBank/DDBJ whole genome shotgun (WGS) entry which is preliminary data.</text>
</comment>
<evidence type="ECO:0000313" key="2">
    <source>
        <dbReference type="EMBL" id="GAM59988.1"/>
    </source>
</evidence>
<evidence type="ECO:0000313" key="3">
    <source>
        <dbReference type="Proteomes" id="UP000031670"/>
    </source>
</evidence>
<reference evidence="2 3" key="2">
    <citation type="submission" date="2015-01" db="EMBL/GenBank/DDBJ databases">
        <authorList>
            <consortium name="NBRP consortium"/>
            <person name="Sawabe T."/>
            <person name="Meirelles P."/>
            <person name="Feng G."/>
            <person name="Sayaka M."/>
            <person name="Hattori M."/>
            <person name="Ohkuma M."/>
        </authorList>
    </citation>
    <scope>NUCLEOTIDE SEQUENCE [LARGE SCALE GENOMIC DNA]</scope>
    <source>
        <strain evidence="2 3">JCM19232</strain>
    </source>
</reference>
<dbReference type="InterPro" id="IPR014729">
    <property type="entry name" value="Rossmann-like_a/b/a_fold"/>
</dbReference>
<dbReference type="PIRSF" id="PIRSF039123">
    <property type="entry name" value="Diphthamide_synthase"/>
    <property type="match status" value="1"/>
</dbReference>
<dbReference type="SUPFAM" id="SSF52402">
    <property type="entry name" value="Adenine nucleotide alpha hydrolases-like"/>
    <property type="match status" value="1"/>
</dbReference>
<proteinExistence type="predicted"/>
<evidence type="ECO:0000259" key="1">
    <source>
        <dbReference type="Pfam" id="PF01902"/>
    </source>
</evidence>
<protein>
    <recommendedName>
        <fullName evidence="1">Diphthamide synthase domain-containing protein</fullName>
    </recommendedName>
</protein>
<dbReference type="Pfam" id="PF01902">
    <property type="entry name" value="Diphthami_syn_2"/>
    <property type="match status" value="1"/>
</dbReference>
<name>A0A0B8P9Y9_9VIBR</name>
<dbReference type="Gene3D" id="3.90.1490.10">
    <property type="entry name" value="putative n-type atp pyrophosphatase, domain 2"/>
    <property type="match status" value="1"/>
</dbReference>